<reference evidence="3" key="1">
    <citation type="submission" date="2017-02" db="UniProtKB">
        <authorList>
            <consortium name="WormBaseParasite"/>
        </authorList>
    </citation>
    <scope>IDENTIFICATION</scope>
</reference>
<accession>A0A0M3JGF6</accession>
<organism evidence="3">
    <name type="scientific">Anisakis simplex</name>
    <name type="common">Herring worm</name>
    <dbReference type="NCBI Taxonomy" id="6269"/>
    <lineage>
        <taxon>Eukaryota</taxon>
        <taxon>Metazoa</taxon>
        <taxon>Ecdysozoa</taxon>
        <taxon>Nematoda</taxon>
        <taxon>Chromadorea</taxon>
        <taxon>Rhabditida</taxon>
        <taxon>Spirurina</taxon>
        <taxon>Ascaridomorpha</taxon>
        <taxon>Ascaridoidea</taxon>
        <taxon>Anisakidae</taxon>
        <taxon>Anisakis</taxon>
        <taxon>Anisakis simplex complex</taxon>
    </lineage>
</organism>
<evidence type="ECO:0000313" key="3">
    <source>
        <dbReference type="WBParaSite" id="ASIM_0000671101-mRNA-1"/>
    </source>
</evidence>
<dbReference type="Proteomes" id="UP000267096">
    <property type="component" value="Unassembled WGS sequence"/>
</dbReference>
<proteinExistence type="predicted"/>
<dbReference type="AlphaFoldDB" id="A0A0M3JGF6"/>
<reference evidence="1 2" key="2">
    <citation type="submission" date="2018-11" db="EMBL/GenBank/DDBJ databases">
        <authorList>
            <consortium name="Pathogen Informatics"/>
        </authorList>
    </citation>
    <scope>NUCLEOTIDE SEQUENCE [LARGE SCALE GENOMIC DNA]</scope>
</reference>
<protein>
    <submittedName>
        <fullName evidence="3">Protein kinase domain-containing protein</fullName>
    </submittedName>
</protein>
<sequence length="111" mass="11929">MGCGTSTYLTCRLADNIDVRSKLKCGKFFLHEPNTSSSSGSNSFSSAKAEFDEMVDYDSIDKASRVISSGAVAATQKDDANVELKILRPTALCIRDEAKMTIVSLGIIVTI</sequence>
<keyword evidence="2" id="KW-1185">Reference proteome</keyword>
<evidence type="ECO:0000313" key="1">
    <source>
        <dbReference type="EMBL" id="VDK27125.1"/>
    </source>
</evidence>
<evidence type="ECO:0000313" key="2">
    <source>
        <dbReference type="Proteomes" id="UP000267096"/>
    </source>
</evidence>
<dbReference type="EMBL" id="UYRR01014127">
    <property type="protein sequence ID" value="VDK27125.1"/>
    <property type="molecule type" value="Genomic_DNA"/>
</dbReference>
<name>A0A0M3JGF6_ANISI</name>
<dbReference type="OrthoDB" id="5901908at2759"/>
<gene>
    <name evidence="1" type="ORF">ASIM_LOCUS6487</name>
</gene>
<dbReference type="WBParaSite" id="ASIM_0000671101-mRNA-1">
    <property type="protein sequence ID" value="ASIM_0000671101-mRNA-1"/>
    <property type="gene ID" value="ASIM_0000671101"/>
</dbReference>